<keyword evidence="5" id="KW-1185">Reference proteome</keyword>
<dbReference type="InterPro" id="IPR051413">
    <property type="entry name" value="K/Na_HCN_channel"/>
</dbReference>
<dbReference type="PANTHER" id="PTHR45689:SF14">
    <property type="entry name" value="CYCLIC NUCLEOTIDE-GATED CATION CHANNEL SUBUNIT A-LIKE PROTEIN"/>
    <property type="match status" value="1"/>
</dbReference>
<dbReference type="PROSITE" id="PS00889">
    <property type="entry name" value="CNMP_BINDING_2"/>
    <property type="match status" value="1"/>
</dbReference>
<feature type="domain" description="Cyclic nucleotide-binding" evidence="3">
    <location>
        <begin position="406"/>
        <end position="523"/>
    </location>
</feature>
<dbReference type="PANTHER" id="PTHR45689">
    <property type="entry name" value="I[[H]] CHANNEL, ISOFORM E"/>
    <property type="match status" value="1"/>
</dbReference>
<dbReference type="InterPro" id="IPR018490">
    <property type="entry name" value="cNMP-bd_dom_sf"/>
</dbReference>
<gene>
    <name evidence="4" type="ORF">GWI33_017869</name>
</gene>
<dbReference type="Gene3D" id="2.60.120.10">
    <property type="entry name" value="Jelly Rolls"/>
    <property type="match status" value="1"/>
</dbReference>
<dbReference type="SUPFAM" id="SSF51206">
    <property type="entry name" value="cAMP-binding domain-like"/>
    <property type="match status" value="1"/>
</dbReference>
<dbReference type="AlphaFoldDB" id="A0A834HV83"/>
<dbReference type="Gene3D" id="1.10.287.630">
    <property type="entry name" value="Helix hairpin bin"/>
    <property type="match status" value="1"/>
</dbReference>
<dbReference type="SMART" id="SM00100">
    <property type="entry name" value="cNMP"/>
    <property type="match status" value="1"/>
</dbReference>
<feature type="transmembrane region" description="Helical" evidence="2">
    <location>
        <begin position="308"/>
        <end position="329"/>
    </location>
</feature>
<evidence type="ECO:0000259" key="3">
    <source>
        <dbReference type="PROSITE" id="PS50042"/>
    </source>
</evidence>
<accession>A0A834HV83</accession>
<dbReference type="PROSITE" id="PS50042">
    <property type="entry name" value="CNMP_BINDING_3"/>
    <property type="match status" value="1"/>
</dbReference>
<dbReference type="InterPro" id="IPR000595">
    <property type="entry name" value="cNMP-bd_dom"/>
</dbReference>
<dbReference type="GO" id="GO:0035725">
    <property type="term" value="P:sodium ion transmembrane transport"/>
    <property type="evidence" value="ECO:0007669"/>
    <property type="project" value="TreeGrafter"/>
</dbReference>
<name>A0A834HV83_RHYFE</name>
<evidence type="ECO:0000256" key="1">
    <source>
        <dbReference type="SAM" id="Coils"/>
    </source>
</evidence>
<evidence type="ECO:0000313" key="5">
    <source>
        <dbReference type="Proteomes" id="UP000625711"/>
    </source>
</evidence>
<dbReference type="Proteomes" id="UP000625711">
    <property type="component" value="Unassembled WGS sequence"/>
</dbReference>
<keyword evidence="1" id="KW-0175">Coiled coil</keyword>
<proteinExistence type="predicted"/>
<comment type="caution">
    <text evidence="4">The sequence shown here is derived from an EMBL/GenBank/DDBJ whole genome shotgun (WGS) entry which is preliminary data.</text>
</comment>
<feature type="transmembrane region" description="Helical" evidence="2">
    <location>
        <begin position="221"/>
        <end position="244"/>
    </location>
</feature>
<dbReference type="GO" id="GO:0098855">
    <property type="term" value="C:HCN channel complex"/>
    <property type="evidence" value="ECO:0007669"/>
    <property type="project" value="TreeGrafter"/>
</dbReference>
<organism evidence="4 5">
    <name type="scientific">Rhynchophorus ferrugineus</name>
    <name type="common">Red palm weevil</name>
    <name type="synonym">Curculio ferrugineus</name>
    <dbReference type="NCBI Taxonomy" id="354439"/>
    <lineage>
        <taxon>Eukaryota</taxon>
        <taxon>Metazoa</taxon>
        <taxon>Ecdysozoa</taxon>
        <taxon>Arthropoda</taxon>
        <taxon>Hexapoda</taxon>
        <taxon>Insecta</taxon>
        <taxon>Pterygota</taxon>
        <taxon>Neoptera</taxon>
        <taxon>Endopterygota</taxon>
        <taxon>Coleoptera</taxon>
        <taxon>Polyphaga</taxon>
        <taxon>Cucujiformia</taxon>
        <taxon>Curculionidae</taxon>
        <taxon>Dryophthorinae</taxon>
        <taxon>Rhynchophorus</taxon>
    </lineage>
</organism>
<protein>
    <recommendedName>
        <fullName evidence="3">Cyclic nucleotide-binding domain-containing protein</fullName>
    </recommendedName>
</protein>
<dbReference type="InterPro" id="IPR014710">
    <property type="entry name" value="RmlC-like_jellyroll"/>
</dbReference>
<dbReference type="CDD" id="cd00038">
    <property type="entry name" value="CAP_ED"/>
    <property type="match status" value="1"/>
</dbReference>
<dbReference type="OrthoDB" id="2021138at2759"/>
<dbReference type="GO" id="GO:0005249">
    <property type="term" value="F:voltage-gated potassium channel activity"/>
    <property type="evidence" value="ECO:0007669"/>
    <property type="project" value="TreeGrafter"/>
</dbReference>
<sequence length="547" mass="64774">MDHLQRSLIINIDSAIVYPPDIDNPSCLQGIKLAFARSALVSERHPIVLEYFNSEVALLNEKKRQSKLYQWTIHPLSLFKQYYDIWCFFFYGPLVVLKLMEWSFIRVRPLQIEGILWTIFILDVLSWLDIVLQFFIGYSVAKTKKIELCRKQIAKRYIYSGLFFCDVLSAIPKTFFVYPLLPKPWYLFFNTCILLKLRRTVTFFYSIRSIAYYLNISAQKVFLVSFFFFTMFIMHMMTCLHVGVPQYRKVITGQLHPDSWLKPSFLRMSLREKYVRTFFRTAQYTMLIYLPEIKIPYKLTEEITVGSINYLVGKLMITITWIILLRNFVSQNSVKIKFREVMVELEEYIKAKQIPPELRERLLTYYMYKYQRVFFNEKFIKNMFSMNLKKEINVFLCKTLINSVTIFSKLSPKEVEQVITYLVPEIFLPNEIITQSGTPADCMYFLENGTVAVFTPSGKEVGHLQDGAHFGEVAILIKEKHRTATVVAIEISRVYKLSKSNFDRCFRNNAEVFDALLRLAEERIKEIRELEENYKKILFEMTYKSQK</sequence>
<feature type="transmembrane region" description="Helical" evidence="2">
    <location>
        <begin position="82"/>
        <end position="100"/>
    </location>
</feature>
<dbReference type="GO" id="GO:0003254">
    <property type="term" value="P:regulation of membrane depolarization"/>
    <property type="evidence" value="ECO:0007669"/>
    <property type="project" value="TreeGrafter"/>
</dbReference>
<dbReference type="EMBL" id="JAACXV010014261">
    <property type="protein sequence ID" value="KAF7269120.1"/>
    <property type="molecule type" value="Genomic_DNA"/>
</dbReference>
<keyword evidence="2" id="KW-0472">Membrane</keyword>
<feature type="transmembrane region" description="Helical" evidence="2">
    <location>
        <begin position="115"/>
        <end position="136"/>
    </location>
</feature>
<feature type="transmembrane region" description="Helical" evidence="2">
    <location>
        <begin position="157"/>
        <end position="178"/>
    </location>
</feature>
<dbReference type="Pfam" id="PF00027">
    <property type="entry name" value="cNMP_binding"/>
    <property type="match status" value="1"/>
</dbReference>
<reference evidence="4" key="1">
    <citation type="submission" date="2020-08" db="EMBL/GenBank/DDBJ databases">
        <title>Genome sequencing and assembly of the red palm weevil Rhynchophorus ferrugineus.</title>
        <authorList>
            <person name="Dias G.B."/>
            <person name="Bergman C.M."/>
            <person name="Manee M."/>
        </authorList>
    </citation>
    <scope>NUCLEOTIDE SEQUENCE</scope>
    <source>
        <strain evidence="4">AA-2017</strain>
        <tissue evidence="4">Whole larva</tissue>
    </source>
</reference>
<evidence type="ECO:0000256" key="2">
    <source>
        <dbReference type="SAM" id="Phobius"/>
    </source>
</evidence>
<keyword evidence="2" id="KW-0812">Transmembrane</keyword>
<keyword evidence="2" id="KW-1133">Transmembrane helix</keyword>
<evidence type="ECO:0000313" key="4">
    <source>
        <dbReference type="EMBL" id="KAF7269120.1"/>
    </source>
</evidence>
<feature type="coiled-coil region" evidence="1">
    <location>
        <begin position="513"/>
        <end position="540"/>
    </location>
</feature>
<dbReference type="InterPro" id="IPR018488">
    <property type="entry name" value="cNMP-bd_CS"/>
</dbReference>